<evidence type="ECO:0000256" key="12">
    <source>
        <dbReference type="RuleBase" id="RU004527"/>
    </source>
</evidence>
<dbReference type="PANTHER" id="PTHR45900:SF1">
    <property type="entry name" value="MITOCHONDRIAL DNA REPAIR PROTEIN RECA HOMOLOG-RELATED"/>
    <property type="match status" value="1"/>
</dbReference>
<keyword evidence="8 10" id="KW-0234">DNA repair</keyword>
<dbReference type="HAMAP" id="MF_00268">
    <property type="entry name" value="RecA"/>
    <property type="match status" value="1"/>
</dbReference>
<dbReference type="Proteomes" id="UP000055035">
    <property type="component" value="Unassembled WGS sequence"/>
</dbReference>
<keyword evidence="7 10" id="KW-0233">DNA recombination</keyword>
<feature type="domain" description="RecA family profile 2" evidence="14">
    <location>
        <begin position="235"/>
        <end position="308"/>
    </location>
</feature>
<dbReference type="PRINTS" id="PR00142">
    <property type="entry name" value="RECA"/>
</dbReference>
<evidence type="ECO:0000256" key="1">
    <source>
        <dbReference type="ARBA" id="ARBA00009391"/>
    </source>
</evidence>
<evidence type="ECO:0000256" key="9">
    <source>
        <dbReference type="ARBA" id="ARBA00023236"/>
    </source>
</evidence>
<evidence type="ECO:0000256" key="10">
    <source>
        <dbReference type="HAMAP-Rule" id="MF_00268"/>
    </source>
</evidence>
<keyword evidence="9 10" id="KW-0742">SOS response</keyword>
<comment type="function">
    <text evidence="10">Can catalyze the hydrolysis of ATP in the presence of single-stranded DNA, the ATP-dependent uptake of single-stranded DNA by duplex DNA, and the ATP-dependent hybridization of homologous single-stranded DNAs. It interacts with LexA causing its activation and leading to its autocatalytic cleavage.</text>
</comment>
<dbReference type="CDD" id="cd00983">
    <property type="entry name" value="RecA"/>
    <property type="match status" value="1"/>
</dbReference>
<dbReference type="PROSITE" id="PS50163">
    <property type="entry name" value="RECA_3"/>
    <property type="match status" value="1"/>
</dbReference>
<evidence type="ECO:0000256" key="2">
    <source>
        <dbReference type="ARBA" id="ARBA00015553"/>
    </source>
</evidence>
<dbReference type="InterPro" id="IPR027417">
    <property type="entry name" value="P-loop_NTPase"/>
</dbReference>
<keyword evidence="16" id="KW-1185">Reference proteome</keyword>
<evidence type="ECO:0000259" key="13">
    <source>
        <dbReference type="PROSITE" id="PS50162"/>
    </source>
</evidence>
<dbReference type="SUPFAM" id="SSF54752">
    <property type="entry name" value="RecA protein, C-terminal domain"/>
    <property type="match status" value="1"/>
</dbReference>
<keyword evidence="5 10" id="KW-0067">ATP-binding</keyword>
<dbReference type="GO" id="GO:0006310">
    <property type="term" value="P:DNA recombination"/>
    <property type="evidence" value="ECO:0007669"/>
    <property type="project" value="UniProtKB-UniRule"/>
</dbReference>
<dbReference type="InterPro" id="IPR020584">
    <property type="entry name" value="DNA_recomb/repair_RecA_CS"/>
</dbReference>
<keyword evidence="4 10" id="KW-0227">DNA damage</keyword>
<dbReference type="PROSITE" id="PS50162">
    <property type="entry name" value="RECA_2"/>
    <property type="match status" value="1"/>
</dbReference>
<evidence type="ECO:0000256" key="4">
    <source>
        <dbReference type="ARBA" id="ARBA00022763"/>
    </source>
</evidence>
<dbReference type="SMART" id="SM00382">
    <property type="entry name" value="AAA"/>
    <property type="match status" value="1"/>
</dbReference>
<evidence type="ECO:0000256" key="6">
    <source>
        <dbReference type="ARBA" id="ARBA00023125"/>
    </source>
</evidence>
<dbReference type="GO" id="GO:0003684">
    <property type="term" value="F:damaged DNA binding"/>
    <property type="evidence" value="ECO:0007669"/>
    <property type="project" value="UniProtKB-UniRule"/>
</dbReference>
<evidence type="ECO:0000256" key="3">
    <source>
        <dbReference type="ARBA" id="ARBA00022741"/>
    </source>
</evidence>
<dbReference type="NCBIfam" id="TIGR02012">
    <property type="entry name" value="tigrfam_recA"/>
    <property type="match status" value="1"/>
</dbReference>
<dbReference type="AlphaFoldDB" id="A0A0W0V8Q5"/>
<keyword evidence="6 10" id="KW-0238">DNA-binding</keyword>
<organism evidence="15 16">
    <name type="scientific">Legionella jordanis</name>
    <dbReference type="NCBI Taxonomy" id="456"/>
    <lineage>
        <taxon>Bacteria</taxon>
        <taxon>Pseudomonadati</taxon>
        <taxon>Pseudomonadota</taxon>
        <taxon>Gammaproteobacteria</taxon>
        <taxon>Legionellales</taxon>
        <taxon>Legionellaceae</taxon>
        <taxon>Legionella</taxon>
    </lineage>
</organism>
<reference evidence="15 16" key="1">
    <citation type="submission" date="2015-11" db="EMBL/GenBank/DDBJ databases">
        <title>Genomic analysis of 38 Legionella species identifies large and diverse effector repertoires.</title>
        <authorList>
            <person name="Burstein D."/>
            <person name="Amaro F."/>
            <person name="Zusman T."/>
            <person name="Lifshitz Z."/>
            <person name="Cohen O."/>
            <person name="Gilbert J.A."/>
            <person name="Pupko T."/>
            <person name="Shuman H.A."/>
            <person name="Segal G."/>
        </authorList>
    </citation>
    <scope>NUCLEOTIDE SEQUENCE [LARGE SCALE GENOMIC DNA]</scope>
    <source>
        <strain evidence="15 16">BL-540</strain>
    </source>
</reference>
<dbReference type="InterPro" id="IPR020588">
    <property type="entry name" value="RecA_ATP-bd"/>
</dbReference>
<protein>
    <recommendedName>
        <fullName evidence="2 10">Protein RecA</fullName>
    </recommendedName>
    <alternativeName>
        <fullName evidence="10 11">Recombinase A</fullName>
    </alternativeName>
</protein>
<dbReference type="SUPFAM" id="SSF52540">
    <property type="entry name" value="P-loop containing nucleoside triphosphate hydrolases"/>
    <property type="match status" value="1"/>
</dbReference>
<dbReference type="GO" id="GO:0009432">
    <property type="term" value="P:SOS response"/>
    <property type="evidence" value="ECO:0007669"/>
    <property type="project" value="UniProtKB-UniRule"/>
</dbReference>
<evidence type="ECO:0000256" key="7">
    <source>
        <dbReference type="ARBA" id="ARBA00023172"/>
    </source>
</evidence>
<dbReference type="PATRIC" id="fig|456.5.peg.875"/>
<gene>
    <name evidence="10 15" type="primary">recA</name>
    <name evidence="15" type="ORF">Ljor_0823</name>
</gene>
<sequence>MSNVIDGPDLALESQFAADSYLCDNFGFAQKSGEIMEDNKQKALSAALAQIERQFGKGSVMRMGDNQAVRDIEAISTGSLGLDIALGIGGLPRGRIVEIYGPESSGKTTLTLQVIAECQKKGGTAAFVDAEHALDPSYAAKLGVNVDELLVSQPDTGEQALEITDMLVRSAAVDVIIVDSVAALTPKAEIEGEMGDAHVGLQARLMSQALRKLTANIKRSNTLVIFINQIRMKIGVMFGNPETTTGGNALKFYASVRLDIRRVGSIKKGDEILGSETRVKVVKNKVAPPFKTTDFDILYNEGISRESEIINLGAQLGLIEKSGAWYSYKQEKIGQGKDNVRLYLKENPQVAQVLEQQIRAELLVKKLPVNAEAEETLESVDE</sequence>
<dbReference type="GO" id="GO:0005524">
    <property type="term" value="F:ATP binding"/>
    <property type="evidence" value="ECO:0007669"/>
    <property type="project" value="UniProtKB-UniRule"/>
</dbReference>
<proteinExistence type="inferred from homology"/>
<dbReference type="InterPro" id="IPR013765">
    <property type="entry name" value="DNA_recomb/repair_RecA"/>
</dbReference>
<evidence type="ECO:0000256" key="11">
    <source>
        <dbReference type="RuleBase" id="RU000526"/>
    </source>
</evidence>
<dbReference type="GO" id="GO:0006281">
    <property type="term" value="P:DNA repair"/>
    <property type="evidence" value="ECO:0007669"/>
    <property type="project" value="UniProtKB-UniRule"/>
</dbReference>
<dbReference type="GO" id="GO:0005829">
    <property type="term" value="C:cytosol"/>
    <property type="evidence" value="ECO:0007669"/>
    <property type="project" value="TreeGrafter"/>
</dbReference>
<dbReference type="EMBL" id="LNYJ01000011">
    <property type="protein sequence ID" value="KTD16517.1"/>
    <property type="molecule type" value="Genomic_DNA"/>
</dbReference>
<dbReference type="InterPro" id="IPR020587">
    <property type="entry name" value="RecA_monomer-monomer_interface"/>
</dbReference>
<dbReference type="InterPro" id="IPR049261">
    <property type="entry name" value="RecA-like_C"/>
</dbReference>
<name>A0A0W0V8Q5_9GAMM</name>
<keyword evidence="10" id="KW-0963">Cytoplasm</keyword>
<evidence type="ECO:0000256" key="8">
    <source>
        <dbReference type="ARBA" id="ARBA00023204"/>
    </source>
</evidence>
<feature type="binding site" evidence="10">
    <location>
        <begin position="101"/>
        <end position="108"/>
    </location>
    <ligand>
        <name>ATP</name>
        <dbReference type="ChEBI" id="CHEBI:30616"/>
    </ligand>
</feature>
<keyword evidence="3 10" id="KW-0547">Nucleotide-binding</keyword>
<dbReference type="PROSITE" id="PS00321">
    <property type="entry name" value="RECA_1"/>
    <property type="match status" value="1"/>
</dbReference>
<evidence type="ECO:0000313" key="16">
    <source>
        <dbReference type="Proteomes" id="UP000055035"/>
    </source>
</evidence>
<comment type="similarity">
    <text evidence="1 10 12">Belongs to the RecA family.</text>
</comment>
<dbReference type="Pfam" id="PF21096">
    <property type="entry name" value="RecA_C"/>
    <property type="match status" value="1"/>
</dbReference>
<evidence type="ECO:0000259" key="14">
    <source>
        <dbReference type="PROSITE" id="PS50163"/>
    </source>
</evidence>
<dbReference type="Gene3D" id="3.40.50.300">
    <property type="entry name" value="P-loop containing nucleotide triphosphate hydrolases"/>
    <property type="match status" value="1"/>
</dbReference>
<evidence type="ECO:0000256" key="5">
    <source>
        <dbReference type="ARBA" id="ARBA00022840"/>
    </source>
</evidence>
<feature type="domain" description="RecA family profile 1" evidence="13">
    <location>
        <begin position="71"/>
        <end position="230"/>
    </location>
</feature>
<dbReference type="FunFam" id="3.40.50.300:FF:000087">
    <property type="entry name" value="Recombinase RecA"/>
    <property type="match status" value="1"/>
</dbReference>
<dbReference type="PANTHER" id="PTHR45900">
    <property type="entry name" value="RECA"/>
    <property type="match status" value="1"/>
</dbReference>
<dbReference type="InterPro" id="IPR049428">
    <property type="entry name" value="RecA-like_N"/>
</dbReference>
<dbReference type="InterPro" id="IPR003593">
    <property type="entry name" value="AAA+_ATPase"/>
</dbReference>
<dbReference type="Pfam" id="PF00154">
    <property type="entry name" value="RecA_N"/>
    <property type="match status" value="1"/>
</dbReference>
<accession>A0A0W0V8Q5</accession>
<dbReference type="GO" id="GO:0140664">
    <property type="term" value="F:ATP-dependent DNA damage sensor activity"/>
    <property type="evidence" value="ECO:0007669"/>
    <property type="project" value="InterPro"/>
</dbReference>
<comment type="caution">
    <text evidence="15">The sequence shown here is derived from an EMBL/GenBank/DDBJ whole genome shotgun (WGS) entry which is preliminary data.</text>
</comment>
<dbReference type="STRING" id="456.Ljor_0823"/>
<dbReference type="GO" id="GO:0003697">
    <property type="term" value="F:single-stranded DNA binding"/>
    <property type="evidence" value="ECO:0007669"/>
    <property type="project" value="UniProtKB-UniRule"/>
</dbReference>
<evidence type="ECO:0000313" key="15">
    <source>
        <dbReference type="EMBL" id="KTD16517.1"/>
    </source>
</evidence>
<dbReference type="InterPro" id="IPR023400">
    <property type="entry name" value="RecA_C_sf"/>
</dbReference>
<comment type="subcellular location">
    <subcellularLocation>
        <location evidence="10">Cytoplasm</location>
    </subcellularLocation>
</comment>